<sequence length="335" mass="37213">MLRSLNNWRNFLSLIPKQKRCRELISTRQEHSKEDCSSPPKEVAGECPCQPPKIKGNNSTMPCPRMQEELFNLNCKTAVVVGGEDGIGFATADCMLCHHAKVVGIFGINVCKGTEACHCLNCKYGHKKAVFYRVDVNSTSDLECAICKLTQEHGRIEAFVNAFGICHGKEWENELTTNMVGMARSTIVAHKYLSESRRGGVIVNTSGIFGFIPLAGCPTLSAAQHGIIGLSKSFGHQDIFKQSNVRVIALCPGITNSRLFRKANIRAMTPHMGKCLTEQIETMKKQKPEICAQSIVWLLKFGDSGSIWLIEDKKFYKIQCNLPHCCSELYQQLPG</sequence>
<organism evidence="3 4">
    <name type="scientific">Cryptolaemus montrouzieri</name>
    <dbReference type="NCBI Taxonomy" id="559131"/>
    <lineage>
        <taxon>Eukaryota</taxon>
        <taxon>Metazoa</taxon>
        <taxon>Ecdysozoa</taxon>
        <taxon>Arthropoda</taxon>
        <taxon>Hexapoda</taxon>
        <taxon>Insecta</taxon>
        <taxon>Pterygota</taxon>
        <taxon>Neoptera</taxon>
        <taxon>Endopterygota</taxon>
        <taxon>Coleoptera</taxon>
        <taxon>Polyphaga</taxon>
        <taxon>Cucujiformia</taxon>
        <taxon>Coccinelloidea</taxon>
        <taxon>Coccinellidae</taxon>
        <taxon>Scymninae</taxon>
        <taxon>Scymnini</taxon>
        <taxon>Cryptolaemus</taxon>
    </lineage>
</organism>
<keyword evidence="2" id="KW-0560">Oxidoreductase</keyword>
<dbReference type="GO" id="GO:0016491">
    <property type="term" value="F:oxidoreductase activity"/>
    <property type="evidence" value="ECO:0007669"/>
    <property type="project" value="UniProtKB-KW"/>
</dbReference>
<dbReference type="AlphaFoldDB" id="A0ABD2P3F0"/>
<dbReference type="Proteomes" id="UP001516400">
    <property type="component" value="Unassembled WGS sequence"/>
</dbReference>
<name>A0ABD2P3F0_9CUCU</name>
<dbReference type="InterPro" id="IPR036291">
    <property type="entry name" value="NAD(P)-bd_dom_sf"/>
</dbReference>
<dbReference type="EMBL" id="JABFTP020000165">
    <property type="protein sequence ID" value="KAL3285221.1"/>
    <property type="molecule type" value="Genomic_DNA"/>
</dbReference>
<evidence type="ECO:0000256" key="1">
    <source>
        <dbReference type="ARBA" id="ARBA00006484"/>
    </source>
</evidence>
<keyword evidence="4" id="KW-1185">Reference proteome</keyword>
<comment type="similarity">
    <text evidence="1">Belongs to the short-chain dehydrogenases/reductases (SDR) family.</text>
</comment>
<dbReference type="SUPFAM" id="SSF51735">
    <property type="entry name" value="NAD(P)-binding Rossmann-fold domains"/>
    <property type="match status" value="1"/>
</dbReference>
<dbReference type="PRINTS" id="PR00081">
    <property type="entry name" value="GDHRDH"/>
</dbReference>
<comment type="caution">
    <text evidence="3">The sequence shown here is derived from an EMBL/GenBank/DDBJ whole genome shotgun (WGS) entry which is preliminary data.</text>
</comment>
<gene>
    <name evidence="3" type="ORF">HHI36_019335</name>
</gene>
<dbReference type="PANTHER" id="PTHR44229">
    <property type="entry name" value="15-HYDROXYPROSTAGLANDIN DEHYDROGENASE [NAD(+)]"/>
    <property type="match status" value="1"/>
</dbReference>
<accession>A0ABD2P3F0</accession>
<evidence type="ECO:0000313" key="3">
    <source>
        <dbReference type="EMBL" id="KAL3285221.1"/>
    </source>
</evidence>
<dbReference type="InterPro" id="IPR002347">
    <property type="entry name" value="SDR_fam"/>
</dbReference>
<evidence type="ECO:0008006" key="5">
    <source>
        <dbReference type="Google" id="ProtNLM"/>
    </source>
</evidence>
<dbReference type="PANTHER" id="PTHR44229:SF8">
    <property type="entry name" value="ALCOHOL DEHYDROGENASE-RELATED"/>
    <property type="match status" value="1"/>
</dbReference>
<dbReference type="Gene3D" id="3.40.50.720">
    <property type="entry name" value="NAD(P)-binding Rossmann-like Domain"/>
    <property type="match status" value="1"/>
</dbReference>
<evidence type="ECO:0000256" key="2">
    <source>
        <dbReference type="ARBA" id="ARBA00023002"/>
    </source>
</evidence>
<reference evidence="3 4" key="1">
    <citation type="journal article" date="2021" name="BMC Biol.">
        <title>Horizontally acquired antibacterial genes associated with adaptive radiation of ladybird beetles.</title>
        <authorList>
            <person name="Li H.S."/>
            <person name="Tang X.F."/>
            <person name="Huang Y.H."/>
            <person name="Xu Z.Y."/>
            <person name="Chen M.L."/>
            <person name="Du X.Y."/>
            <person name="Qiu B.Y."/>
            <person name="Chen P.T."/>
            <person name="Zhang W."/>
            <person name="Slipinski A."/>
            <person name="Escalona H.E."/>
            <person name="Waterhouse R.M."/>
            <person name="Zwick A."/>
            <person name="Pang H."/>
        </authorList>
    </citation>
    <scope>NUCLEOTIDE SEQUENCE [LARGE SCALE GENOMIC DNA]</scope>
    <source>
        <strain evidence="3">SYSU2018</strain>
    </source>
</reference>
<evidence type="ECO:0000313" key="4">
    <source>
        <dbReference type="Proteomes" id="UP001516400"/>
    </source>
</evidence>
<dbReference type="Pfam" id="PF00106">
    <property type="entry name" value="adh_short"/>
    <property type="match status" value="1"/>
</dbReference>
<protein>
    <recommendedName>
        <fullName evidence="5">Alcohol dehydrogenase</fullName>
    </recommendedName>
</protein>
<proteinExistence type="inferred from homology"/>